<dbReference type="EMBL" id="DXET01000220">
    <property type="protein sequence ID" value="HIX82242.1"/>
    <property type="molecule type" value="Genomic_DNA"/>
</dbReference>
<accession>A0A9D2BNR1</accession>
<dbReference type="Proteomes" id="UP000886724">
    <property type="component" value="Unassembled WGS sequence"/>
</dbReference>
<evidence type="ECO:0000313" key="9">
    <source>
        <dbReference type="EMBL" id="HIX82242.1"/>
    </source>
</evidence>
<dbReference type="PANTHER" id="PTHR21716:SF53">
    <property type="entry name" value="PERMEASE PERM-RELATED"/>
    <property type="match status" value="1"/>
</dbReference>
<feature type="transmembrane region" description="Helical" evidence="8">
    <location>
        <begin position="12"/>
        <end position="32"/>
    </location>
</feature>
<dbReference type="Pfam" id="PF01594">
    <property type="entry name" value="AI-2E_transport"/>
    <property type="match status" value="1"/>
</dbReference>
<evidence type="ECO:0000256" key="1">
    <source>
        <dbReference type="ARBA" id="ARBA00004651"/>
    </source>
</evidence>
<feature type="transmembrane region" description="Helical" evidence="8">
    <location>
        <begin position="172"/>
        <end position="195"/>
    </location>
</feature>
<evidence type="ECO:0000256" key="8">
    <source>
        <dbReference type="SAM" id="Phobius"/>
    </source>
</evidence>
<dbReference type="PANTHER" id="PTHR21716">
    <property type="entry name" value="TRANSMEMBRANE PROTEIN"/>
    <property type="match status" value="1"/>
</dbReference>
<dbReference type="GO" id="GO:0005886">
    <property type="term" value="C:plasma membrane"/>
    <property type="evidence" value="ECO:0007669"/>
    <property type="project" value="UniProtKB-SubCell"/>
</dbReference>
<keyword evidence="6 8" id="KW-1133">Transmembrane helix</keyword>
<organism evidence="9 10">
    <name type="scientific">Candidatus Erysipelatoclostridium merdavium</name>
    <dbReference type="NCBI Taxonomy" id="2838566"/>
    <lineage>
        <taxon>Bacteria</taxon>
        <taxon>Bacillati</taxon>
        <taxon>Bacillota</taxon>
        <taxon>Erysipelotrichia</taxon>
        <taxon>Erysipelotrichales</taxon>
        <taxon>Erysipelotrichales incertae sedis</taxon>
    </lineage>
</organism>
<feature type="transmembrane region" description="Helical" evidence="8">
    <location>
        <begin position="38"/>
        <end position="60"/>
    </location>
</feature>
<reference evidence="9" key="2">
    <citation type="submission" date="2021-04" db="EMBL/GenBank/DDBJ databases">
        <authorList>
            <person name="Gilroy R."/>
        </authorList>
    </citation>
    <scope>NUCLEOTIDE SEQUENCE</scope>
    <source>
        <strain evidence="9">ChiGjej1B1-14440</strain>
    </source>
</reference>
<feature type="transmembrane region" description="Helical" evidence="8">
    <location>
        <begin position="242"/>
        <end position="261"/>
    </location>
</feature>
<comment type="similarity">
    <text evidence="2">Belongs to the autoinducer-2 exporter (AI-2E) (TC 2.A.86) family.</text>
</comment>
<protein>
    <submittedName>
        <fullName evidence="9">AI-2E family transporter</fullName>
    </submittedName>
</protein>
<keyword evidence="3" id="KW-0813">Transport</keyword>
<evidence type="ECO:0000313" key="10">
    <source>
        <dbReference type="Proteomes" id="UP000886724"/>
    </source>
</evidence>
<evidence type="ECO:0000256" key="7">
    <source>
        <dbReference type="ARBA" id="ARBA00023136"/>
    </source>
</evidence>
<keyword evidence="4" id="KW-1003">Cell membrane</keyword>
<keyword evidence="5 8" id="KW-0812">Transmembrane</keyword>
<name>A0A9D2BNR1_9FIRM</name>
<feature type="transmembrane region" description="Helical" evidence="8">
    <location>
        <begin position="267"/>
        <end position="291"/>
    </location>
</feature>
<evidence type="ECO:0000256" key="3">
    <source>
        <dbReference type="ARBA" id="ARBA00022448"/>
    </source>
</evidence>
<keyword evidence="7 8" id="KW-0472">Membrane</keyword>
<dbReference type="AlphaFoldDB" id="A0A9D2BNR1"/>
<evidence type="ECO:0000256" key="4">
    <source>
        <dbReference type="ARBA" id="ARBA00022475"/>
    </source>
</evidence>
<comment type="subcellular location">
    <subcellularLocation>
        <location evidence="1">Cell membrane</location>
        <topology evidence="1">Multi-pass membrane protein</topology>
    </subcellularLocation>
</comment>
<proteinExistence type="inferred from homology"/>
<feature type="transmembrane region" description="Helical" evidence="8">
    <location>
        <begin position="81"/>
        <end position="103"/>
    </location>
</feature>
<feature type="transmembrane region" description="Helical" evidence="8">
    <location>
        <begin position="329"/>
        <end position="362"/>
    </location>
</feature>
<dbReference type="InterPro" id="IPR002549">
    <property type="entry name" value="AI-2E-like"/>
</dbReference>
<sequence>MNKIEIDYKKTLKLVIIAIIAYWILNHYQIVLSLLSKLLSVLMPFIIGCMIAFVLNVLMIRIEKQLSKVIVNPKLKILKRVLSILGSIALVVGVVAIIIILIIPELVSAIKVIALSLPEVIDNLQNWTDSHNIYLPQLENLINQIDVENLGNELSKFAKTEFSGMLDSTIDILAVIVNGIVNFVLGLVFAIYILMSKETLKDQTKRLINAYLPSKVADNIFEVARLSRTTFSNFIIGQTVEAFILGALCTIGMIILGLPYAPMVGSLVGITAFIPIIGAFIGGAIGAFMIFTVDYMQAFIFIIFLVILQQLEGDLIYPRVVGSTIGLPSIWVLFAVTVGGSLWGITGVLLGVPIVSVIYSLVKIQVKNREKRLKVKENVGAVTNK</sequence>
<comment type="caution">
    <text evidence="9">The sequence shown here is derived from an EMBL/GenBank/DDBJ whole genome shotgun (WGS) entry which is preliminary data.</text>
</comment>
<reference evidence="9" key="1">
    <citation type="journal article" date="2021" name="PeerJ">
        <title>Extensive microbial diversity within the chicken gut microbiome revealed by metagenomics and culture.</title>
        <authorList>
            <person name="Gilroy R."/>
            <person name="Ravi A."/>
            <person name="Getino M."/>
            <person name="Pursley I."/>
            <person name="Horton D.L."/>
            <person name="Alikhan N.F."/>
            <person name="Baker D."/>
            <person name="Gharbi K."/>
            <person name="Hall N."/>
            <person name="Watson M."/>
            <person name="Adriaenssens E.M."/>
            <person name="Foster-Nyarko E."/>
            <person name="Jarju S."/>
            <person name="Secka A."/>
            <person name="Antonio M."/>
            <person name="Oren A."/>
            <person name="Chaudhuri R.R."/>
            <person name="La Ragione R."/>
            <person name="Hildebrand F."/>
            <person name="Pallen M.J."/>
        </authorList>
    </citation>
    <scope>NUCLEOTIDE SEQUENCE</scope>
    <source>
        <strain evidence="9">ChiGjej1B1-14440</strain>
    </source>
</reference>
<evidence type="ECO:0000256" key="2">
    <source>
        <dbReference type="ARBA" id="ARBA00009773"/>
    </source>
</evidence>
<evidence type="ECO:0000256" key="6">
    <source>
        <dbReference type="ARBA" id="ARBA00022989"/>
    </source>
</evidence>
<dbReference type="GO" id="GO:0055085">
    <property type="term" value="P:transmembrane transport"/>
    <property type="evidence" value="ECO:0007669"/>
    <property type="project" value="TreeGrafter"/>
</dbReference>
<gene>
    <name evidence="9" type="ORF">H9980_09790</name>
</gene>
<evidence type="ECO:0000256" key="5">
    <source>
        <dbReference type="ARBA" id="ARBA00022692"/>
    </source>
</evidence>